<dbReference type="SUPFAM" id="SSF68912">
    <property type="entry name" value="Rho N-terminal domain-like"/>
    <property type="match status" value="1"/>
</dbReference>
<feature type="domain" description="Rho termination factor-like N-terminal" evidence="1">
    <location>
        <begin position="61"/>
        <end position="92"/>
    </location>
</feature>
<dbReference type="Pfam" id="PF07498">
    <property type="entry name" value="Rho_N"/>
    <property type="match status" value="1"/>
</dbReference>
<name>J5WK97_9FIRM</name>
<dbReference type="PANTHER" id="PTHR34449:SF2">
    <property type="entry name" value="RHO TERMINATION FACTOR"/>
    <property type="match status" value="1"/>
</dbReference>
<comment type="caution">
    <text evidence="2">The sequence shown here is derived from an EMBL/GenBank/DDBJ whole genome shotgun (WGS) entry which is preliminary data.</text>
</comment>
<keyword evidence="3" id="KW-1185">Reference proteome</keyword>
<sequence length="94" mass="10530">MAKVYAPNKDYNGVTASVPFTNGVGFSSNPYLLDWFKEHGYKVEDGDSETTSETKADISQLSYEELKSLAKDRGVDGYHKMKKEELLDALKDSE</sequence>
<dbReference type="PANTHER" id="PTHR34449">
    <property type="entry name" value="RHO TERMINATION FACTOR"/>
    <property type="match status" value="1"/>
</dbReference>
<evidence type="ECO:0000313" key="2">
    <source>
        <dbReference type="EMBL" id="EJU22572.1"/>
    </source>
</evidence>
<dbReference type="RefSeq" id="WP_009531023.1">
    <property type="nucleotide sequence ID" value="NZ_ALNK01000021.1"/>
</dbReference>
<accession>J5WK97</accession>
<dbReference type="Proteomes" id="UP000005244">
    <property type="component" value="Unassembled WGS sequence"/>
</dbReference>
<dbReference type="GO" id="GO:0006353">
    <property type="term" value="P:DNA-templated transcription termination"/>
    <property type="evidence" value="ECO:0007669"/>
    <property type="project" value="InterPro"/>
</dbReference>
<gene>
    <name evidence="2" type="ORF">HMPREF1143_1752</name>
</gene>
<evidence type="ECO:0000313" key="3">
    <source>
        <dbReference type="Proteomes" id="UP000005244"/>
    </source>
</evidence>
<dbReference type="EMBL" id="ALNK01000021">
    <property type="protein sequence ID" value="EJU22572.1"/>
    <property type="molecule type" value="Genomic_DNA"/>
</dbReference>
<protein>
    <submittedName>
        <fullName evidence="2">Rho termination factor, N-terminal domain protein</fullName>
    </submittedName>
</protein>
<dbReference type="AlphaFoldDB" id="J5WK97"/>
<dbReference type="InterPro" id="IPR036269">
    <property type="entry name" value="Rho_N_sf"/>
</dbReference>
<proteinExistence type="predicted"/>
<evidence type="ECO:0000259" key="1">
    <source>
        <dbReference type="Pfam" id="PF07498"/>
    </source>
</evidence>
<organism evidence="2 3">
    <name type="scientific">Peptoanaerobacter stomatis</name>
    <dbReference type="NCBI Taxonomy" id="796937"/>
    <lineage>
        <taxon>Bacteria</taxon>
        <taxon>Bacillati</taxon>
        <taxon>Bacillota</taxon>
        <taxon>Clostridia</taxon>
        <taxon>Peptostreptococcales</taxon>
        <taxon>Filifactoraceae</taxon>
        <taxon>Peptoanaerobacter</taxon>
    </lineage>
</organism>
<reference evidence="2 3" key="1">
    <citation type="submission" date="2012-07" db="EMBL/GenBank/DDBJ databases">
        <authorList>
            <person name="Durkin A.S."/>
            <person name="McCorrison J."/>
            <person name="Torralba M."/>
            <person name="Gillis M."/>
            <person name="Methe B."/>
            <person name="Sutton G."/>
            <person name="Nelson K.E."/>
        </authorList>
    </citation>
    <scope>NUCLEOTIDE SEQUENCE [LARGE SCALE GENOMIC DNA]</scope>
    <source>
        <strain evidence="2 3">OBRC8</strain>
    </source>
</reference>
<dbReference type="InterPro" id="IPR011112">
    <property type="entry name" value="Rho-like_N"/>
</dbReference>